<accession>A0ABY7ND25</accession>
<dbReference type="RefSeq" id="WP_281534074.1">
    <property type="nucleotide sequence ID" value="NZ_CP075584.1"/>
</dbReference>
<feature type="compositionally biased region" description="Basic and acidic residues" evidence="1">
    <location>
        <begin position="74"/>
        <end position="106"/>
    </location>
</feature>
<evidence type="ECO:0000256" key="1">
    <source>
        <dbReference type="SAM" id="MobiDB-lite"/>
    </source>
</evidence>
<reference evidence="2 3" key="1">
    <citation type="submission" date="2021-05" db="EMBL/GenBank/DDBJ databases">
        <authorList>
            <person name="Kumar R."/>
            <person name="Kumar A."/>
            <person name="Mukhia S."/>
        </authorList>
    </citation>
    <scope>NUCLEOTIDE SEQUENCE [LARGE SCALE GENOMIC DNA]</scope>
    <source>
        <strain evidence="2 3">ERMR7:08</strain>
    </source>
</reference>
<feature type="compositionally biased region" description="Low complexity" evidence="1">
    <location>
        <begin position="1"/>
        <end position="13"/>
    </location>
</feature>
<evidence type="ECO:0000313" key="3">
    <source>
        <dbReference type="Proteomes" id="UP001212421"/>
    </source>
</evidence>
<gene>
    <name evidence="2" type="ORF">KIV56_14280</name>
</gene>
<organism evidence="2 3">
    <name type="scientific">Cryobacterium breve</name>
    <dbReference type="NCBI Taxonomy" id="1259258"/>
    <lineage>
        <taxon>Bacteria</taxon>
        <taxon>Bacillati</taxon>
        <taxon>Actinomycetota</taxon>
        <taxon>Actinomycetes</taxon>
        <taxon>Micrococcales</taxon>
        <taxon>Microbacteriaceae</taxon>
        <taxon>Cryobacterium</taxon>
    </lineage>
</organism>
<evidence type="ECO:0000313" key="2">
    <source>
        <dbReference type="EMBL" id="WBM79490.1"/>
    </source>
</evidence>
<feature type="compositionally biased region" description="Basic and acidic residues" evidence="1">
    <location>
        <begin position="121"/>
        <end position="138"/>
    </location>
</feature>
<protein>
    <submittedName>
        <fullName evidence="2">Uncharacterized protein</fullName>
    </submittedName>
</protein>
<sequence length="223" mass="24653">MSTSTSAAVASQAIPQPRRTVRAASLHREHDDREECDEAEQVAVGDDALDRSAVEEQAAGPVERVRDLLAGVGHPERQHRLSHEGADDHLEEQREGDHPAQRRCEGAEQFGPAEHEGEEERGDRRGPEHGDADGRGARVEGPGDGQRRDHEEDADRAREFRPHPVRLQAHEQHHAADEHHERNGAEAPPAEQVAPELTGEGGEEHERRKGPDDETALDGWHES</sequence>
<name>A0ABY7ND25_9MICO</name>
<feature type="compositionally biased region" description="Basic and acidic residues" evidence="1">
    <location>
        <begin position="202"/>
        <end position="212"/>
    </location>
</feature>
<feature type="compositionally biased region" description="Basic and acidic residues" evidence="1">
    <location>
        <begin position="145"/>
        <end position="184"/>
    </location>
</feature>
<feature type="compositionally biased region" description="Low complexity" evidence="1">
    <location>
        <begin position="185"/>
        <end position="196"/>
    </location>
</feature>
<proteinExistence type="predicted"/>
<feature type="region of interest" description="Disordered" evidence="1">
    <location>
        <begin position="1"/>
        <end position="223"/>
    </location>
</feature>
<dbReference type="Proteomes" id="UP001212421">
    <property type="component" value="Chromosome"/>
</dbReference>
<keyword evidence="3" id="KW-1185">Reference proteome</keyword>
<dbReference type="EMBL" id="CP075584">
    <property type="protein sequence ID" value="WBM79490.1"/>
    <property type="molecule type" value="Genomic_DNA"/>
</dbReference>